<protein>
    <submittedName>
        <fullName evidence="2">Uncharacterized protein</fullName>
    </submittedName>
</protein>
<dbReference type="AlphaFoldDB" id="A0A9N7NE92"/>
<dbReference type="EMBL" id="CACSLK010027751">
    <property type="protein sequence ID" value="CAA0827232.1"/>
    <property type="molecule type" value="Genomic_DNA"/>
</dbReference>
<feature type="non-terminal residue" evidence="2">
    <location>
        <position position="1"/>
    </location>
</feature>
<feature type="region of interest" description="Disordered" evidence="1">
    <location>
        <begin position="1"/>
        <end position="22"/>
    </location>
</feature>
<accession>A0A9N7NE92</accession>
<evidence type="ECO:0000256" key="1">
    <source>
        <dbReference type="SAM" id="MobiDB-lite"/>
    </source>
</evidence>
<evidence type="ECO:0000313" key="2">
    <source>
        <dbReference type="EMBL" id="CAA0827232.1"/>
    </source>
</evidence>
<feature type="non-terminal residue" evidence="2">
    <location>
        <position position="210"/>
    </location>
</feature>
<dbReference type="OrthoDB" id="927671at2759"/>
<comment type="caution">
    <text evidence="2">The sequence shown here is derived from an EMBL/GenBank/DDBJ whole genome shotgun (WGS) entry which is preliminary data.</text>
</comment>
<proteinExistence type="predicted"/>
<sequence>FMAAALPGLKASTRPSTFSSEALEDKYEAQRREIAQLKKELEDSKAQVDKLRADKAFAVHEKEKLQADLEKAQEANMYEVDIGIVEGRKSFLRTGIGAAFVREYRKEVVKAFCNSPEFLDKLCPAAVQYFDYAFDAWEAAVAGSEFAGKLDREALKRTLPDPDGYEGDPSLPDDYPWWTGLEAKVVREAKLTYQLDAPLPSPVQPVGPSD</sequence>
<keyword evidence="3" id="KW-1185">Reference proteome</keyword>
<organism evidence="2 3">
    <name type="scientific">Striga hermonthica</name>
    <name type="common">Purple witchweed</name>
    <name type="synonym">Buchnera hermonthica</name>
    <dbReference type="NCBI Taxonomy" id="68872"/>
    <lineage>
        <taxon>Eukaryota</taxon>
        <taxon>Viridiplantae</taxon>
        <taxon>Streptophyta</taxon>
        <taxon>Embryophyta</taxon>
        <taxon>Tracheophyta</taxon>
        <taxon>Spermatophyta</taxon>
        <taxon>Magnoliopsida</taxon>
        <taxon>eudicotyledons</taxon>
        <taxon>Gunneridae</taxon>
        <taxon>Pentapetalae</taxon>
        <taxon>asterids</taxon>
        <taxon>lamiids</taxon>
        <taxon>Lamiales</taxon>
        <taxon>Orobanchaceae</taxon>
        <taxon>Buchnereae</taxon>
        <taxon>Striga</taxon>
    </lineage>
</organism>
<gene>
    <name evidence="2" type="ORF">SHERM_22927</name>
</gene>
<dbReference type="Proteomes" id="UP001153555">
    <property type="component" value="Unassembled WGS sequence"/>
</dbReference>
<evidence type="ECO:0000313" key="3">
    <source>
        <dbReference type="Proteomes" id="UP001153555"/>
    </source>
</evidence>
<reference evidence="2" key="1">
    <citation type="submission" date="2019-12" db="EMBL/GenBank/DDBJ databases">
        <authorList>
            <person name="Scholes J."/>
        </authorList>
    </citation>
    <scope>NUCLEOTIDE SEQUENCE</scope>
</reference>
<name>A0A9N7NE92_STRHE</name>